<accession>M1LY07</accession>
<dbReference type="STRING" id="1208921.ST1E_0540"/>
<dbReference type="EMBL" id="CP003806">
    <property type="protein sequence ID" value="AGF48956.1"/>
    <property type="molecule type" value="Genomic_DNA"/>
</dbReference>
<reference evidence="2 3" key="1">
    <citation type="journal article" date="2013" name="Genome Biol. Evol.">
        <title>Genome evolution and phylogenomic analysis of candidatus kinetoplastibacterium, the betaproteobacterial endosymbionts of strigomonas and angomonas.</title>
        <authorList>
            <person name="Alves J.M."/>
            <person name="Serrano M.G."/>
            <person name="Maia da Silva F."/>
            <person name="Voegtly L.J."/>
            <person name="Matveyev A.V."/>
            <person name="Teixeira M.M."/>
            <person name="Camargo E.P."/>
            <person name="Buck G.A."/>
        </authorList>
    </citation>
    <scope>NUCLEOTIDE SEQUENCE [LARGE SCALE GENOMIC DNA]</scope>
    <source>
        <strain evidence="2 3">TCC219</strain>
    </source>
</reference>
<dbReference type="eggNOG" id="COG1959">
    <property type="taxonomic scope" value="Bacteria"/>
</dbReference>
<dbReference type="AlphaFoldDB" id="M1LY07"/>
<dbReference type="PANTHER" id="PTHR33221:SF5">
    <property type="entry name" value="HTH-TYPE TRANSCRIPTIONAL REGULATOR ISCR"/>
    <property type="match status" value="1"/>
</dbReference>
<dbReference type="Pfam" id="PF02082">
    <property type="entry name" value="Rrf2"/>
    <property type="match status" value="1"/>
</dbReference>
<dbReference type="HOGENOM" id="CLU_107144_0_0_4"/>
<dbReference type="GO" id="GO:0003677">
    <property type="term" value="F:DNA binding"/>
    <property type="evidence" value="ECO:0007669"/>
    <property type="project" value="UniProtKB-KW"/>
</dbReference>
<dbReference type="FunFam" id="1.10.10.10:FF:000026">
    <property type="entry name" value="HTH-type transcriptional regulator IscR"/>
    <property type="match status" value="1"/>
</dbReference>
<dbReference type="GO" id="GO:0005829">
    <property type="term" value="C:cytosol"/>
    <property type="evidence" value="ECO:0007669"/>
    <property type="project" value="TreeGrafter"/>
</dbReference>
<evidence type="ECO:0000313" key="2">
    <source>
        <dbReference type="EMBL" id="AGF48956.1"/>
    </source>
</evidence>
<dbReference type="NCBIfam" id="TIGR00738">
    <property type="entry name" value="rrf2_super"/>
    <property type="match status" value="1"/>
</dbReference>
<dbReference type="InterPro" id="IPR036390">
    <property type="entry name" value="WH_DNA-bd_sf"/>
</dbReference>
<dbReference type="PANTHER" id="PTHR33221">
    <property type="entry name" value="WINGED HELIX-TURN-HELIX TRANSCRIPTIONAL REGULATOR, RRF2 FAMILY"/>
    <property type="match status" value="1"/>
</dbReference>
<dbReference type="PROSITE" id="PS51197">
    <property type="entry name" value="HTH_RRF2_2"/>
    <property type="match status" value="1"/>
</dbReference>
<name>M1LY07_9PROT</name>
<evidence type="ECO:0000256" key="1">
    <source>
        <dbReference type="ARBA" id="ARBA00023125"/>
    </source>
</evidence>
<keyword evidence="3" id="KW-1185">Reference proteome</keyword>
<proteinExistence type="predicted"/>
<dbReference type="KEGG" id="kga:ST1E_0540"/>
<gene>
    <name evidence="2" type="ORF">ST1E_0540</name>
</gene>
<sequence>MMRLTTKGRFAVTAMLDLALNQVAGRVSIVSISKRNNISLYYLEQLFIKLRKCSLVRGMRGPSGGYYLAKLPDKITLADIISAVDECIDSTSCSGRVNCIKDKLTGEYKKCLTHDLWSDLNRQMFDYLNSISLLDLMLIHRNGLKHSPQKDQEVYIVKNLGCNLTTV</sequence>
<organism evidence="2 3">
    <name type="scientific">Candidatus Kinetoplastidibacterium galati TCC219</name>
    <dbReference type="NCBI Taxonomy" id="1208921"/>
    <lineage>
        <taxon>Bacteria</taxon>
        <taxon>Pseudomonadati</taxon>
        <taxon>Pseudomonadota</taxon>
        <taxon>Betaproteobacteria</taxon>
        <taxon>Candidatus Kinetoplastidibacterium</taxon>
    </lineage>
</organism>
<keyword evidence="1" id="KW-0238">DNA-binding</keyword>
<dbReference type="Gene3D" id="1.10.10.10">
    <property type="entry name" value="Winged helix-like DNA-binding domain superfamily/Winged helix DNA-binding domain"/>
    <property type="match status" value="1"/>
</dbReference>
<dbReference type="InterPro" id="IPR036388">
    <property type="entry name" value="WH-like_DNA-bd_sf"/>
</dbReference>
<dbReference type="InterPro" id="IPR000944">
    <property type="entry name" value="Tscrpt_reg_Rrf2"/>
</dbReference>
<protein>
    <submittedName>
        <fullName evidence="2">Rrf2 family transcriptional regulator, iron-sulfur cluster assembly</fullName>
    </submittedName>
</protein>
<dbReference type="PATRIC" id="fig|1208921.3.peg.234"/>
<evidence type="ECO:0000313" key="3">
    <source>
        <dbReference type="Proteomes" id="UP000011658"/>
    </source>
</evidence>
<dbReference type="SUPFAM" id="SSF46785">
    <property type="entry name" value="Winged helix' DNA-binding domain"/>
    <property type="match status" value="1"/>
</dbReference>
<dbReference type="Proteomes" id="UP000011658">
    <property type="component" value="Chromosome"/>
</dbReference>
<dbReference type="GO" id="GO:0003700">
    <property type="term" value="F:DNA-binding transcription factor activity"/>
    <property type="evidence" value="ECO:0007669"/>
    <property type="project" value="TreeGrafter"/>
</dbReference>